<feature type="domain" description="Enoyl reductase (ER)" evidence="2">
    <location>
        <begin position="19"/>
        <end position="333"/>
    </location>
</feature>
<evidence type="ECO:0000313" key="4">
    <source>
        <dbReference type="Proteomes" id="UP001446871"/>
    </source>
</evidence>
<comment type="caution">
    <text evidence="3">The sequence shown here is derived from an EMBL/GenBank/DDBJ whole genome shotgun (WGS) entry which is preliminary data.</text>
</comment>
<dbReference type="Pfam" id="PF00107">
    <property type="entry name" value="ADH_zinc_N"/>
    <property type="match status" value="1"/>
</dbReference>
<dbReference type="InterPro" id="IPR011032">
    <property type="entry name" value="GroES-like_sf"/>
</dbReference>
<dbReference type="InterPro" id="IPR013149">
    <property type="entry name" value="ADH-like_C"/>
</dbReference>
<dbReference type="SMART" id="SM00829">
    <property type="entry name" value="PKS_ER"/>
    <property type="match status" value="1"/>
</dbReference>
<accession>A0ABR1UGA0</accession>
<dbReference type="InterPro" id="IPR036291">
    <property type="entry name" value="NAD(P)-bd_dom_sf"/>
</dbReference>
<dbReference type="Proteomes" id="UP001446871">
    <property type="component" value="Unassembled WGS sequence"/>
</dbReference>
<dbReference type="Pfam" id="PF16884">
    <property type="entry name" value="ADH_N_2"/>
    <property type="match status" value="1"/>
</dbReference>
<organism evidence="3 4">
    <name type="scientific">Apiospora saccharicola</name>
    <dbReference type="NCBI Taxonomy" id="335842"/>
    <lineage>
        <taxon>Eukaryota</taxon>
        <taxon>Fungi</taxon>
        <taxon>Dikarya</taxon>
        <taxon>Ascomycota</taxon>
        <taxon>Pezizomycotina</taxon>
        <taxon>Sordariomycetes</taxon>
        <taxon>Xylariomycetidae</taxon>
        <taxon>Amphisphaeriales</taxon>
        <taxon>Apiosporaceae</taxon>
        <taxon>Apiospora</taxon>
    </lineage>
</organism>
<gene>
    <name evidence="3" type="ORF">PG996_011865</name>
</gene>
<proteinExistence type="predicted"/>
<dbReference type="PANTHER" id="PTHR43205">
    <property type="entry name" value="PROSTAGLANDIN REDUCTASE"/>
    <property type="match status" value="1"/>
</dbReference>
<dbReference type="CDD" id="cd05288">
    <property type="entry name" value="PGDH"/>
    <property type="match status" value="1"/>
</dbReference>
<dbReference type="InterPro" id="IPR045010">
    <property type="entry name" value="MDR_fam"/>
</dbReference>
<dbReference type="InterPro" id="IPR041694">
    <property type="entry name" value="ADH_N_2"/>
</dbReference>
<keyword evidence="4" id="KW-1185">Reference proteome</keyword>
<dbReference type="PANTHER" id="PTHR43205:SF42">
    <property type="entry name" value="ALCOHOL DEHYDROGENASE, ZINC-CONTAINING (AFU_ORTHOLOGUE AFUA_7G04530)"/>
    <property type="match status" value="1"/>
</dbReference>
<evidence type="ECO:0000256" key="1">
    <source>
        <dbReference type="ARBA" id="ARBA00023002"/>
    </source>
</evidence>
<sequence>MGDQRQNTTIYLAERPEYGIVPGRTFASKTEPAPTVDQLKDGEVLVETLYLSLDPSMRGIRFLELISTTADRKSYMPPVAIGQKMLGGAVSRVLGSKSAKAKSGDIVFSFSGWTEVAIVPEAAVDPIQVPPGRPATDILFAAINGGPGPTAYIGLNNIANIKKGDTVVVSTAAGGNGPIVGQLAKLYGAGRVIGLTGTDQKCDWLRREVGNGFDVALNYKSPTFVQDLEAATPDEVDVYWDNVGGQLLDTMLTRAAKNSRFVICGGISQYNTPLEERWGSRIQLRWARSGSGWRVGGGGEAQGVQHGAQGGIKEAESALVKMFEGENVGKLSLEVKAI</sequence>
<evidence type="ECO:0000313" key="3">
    <source>
        <dbReference type="EMBL" id="KAK8057928.1"/>
    </source>
</evidence>
<dbReference type="Gene3D" id="3.40.50.720">
    <property type="entry name" value="NAD(P)-binding Rossmann-like Domain"/>
    <property type="match status" value="1"/>
</dbReference>
<dbReference type="SUPFAM" id="SSF51735">
    <property type="entry name" value="NAD(P)-binding Rossmann-fold domains"/>
    <property type="match status" value="1"/>
</dbReference>
<dbReference type="SUPFAM" id="SSF50129">
    <property type="entry name" value="GroES-like"/>
    <property type="match status" value="1"/>
</dbReference>
<protein>
    <submittedName>
        <fullName evidence="3">NADP-dependent oxidoreductase YfmJ</fullName>
    </submittedName>
</protein>
<dbReference type="Gene3D" id="3.90.180.10">
    <property type="entry name" value="Medium-chain alcohol dehydrogenases, catalytic domain"/>
    <property type="match status" value="1"/>
</dbReference>
<name>A0ABR1UGA0_9PEZI</name>
<dbReference type="InterPro" id="IPR020843">
    <property type="entry name" value="ER"/>
</dbReference>
<evidence type="ECO:0000259" key="2">
    <source>
        <dbReference type="SMART" id="SM00829"/>
    </source>
</evidence>
<keyword evidence="1" id="KW-0560">Oxidoreductase</keyword>
<dbReference type="EMBL" id="JAQQWM010000007">
    <property type="protein sequence ID" value="KAK8057928.1"/>
    <property type="molecule type" value="Genomic_DNA"/>
</dbReference>
<reference evidence="3 4" key="1">
    <citation type="submission" date="2023-01" db="EMBL/GenBank/DDBJ databases">
        <title>Analysis of 21 Apiospora genomes using comparative genomics revels a genus with tremendous synthesis potential of carbohydrate active enzymes and secondary metabolites.</title>
        <authorList>
            <person name="Sorensen T."/>
        </authorList>
    </citation>
    <scope>NUCLEOTIDE SEQUENCE [LARGE SCALE GENOMIC DNA]</scope>
    <source>
        <strain evidence="3 4">CBS 83171</strain>
    </source>
</reference>